<dbReference type="AlphaFoldDB" id="A4CMZ3"/>
<accession>A4CMZ3</accession>
<dbReference type="Proteomes" id="UP000009049">
    <property type="component" value="Chromosome"/>
</dbReference>
<reference evidence="2 3" key="1">
    <citation type="journal article" date="2009" name="J. Bacteriol.">
        <title>Complete genome sequence of Robiginitalea biformata HTCC2501.</title>
        <authorList>
            <person name="Oh H.M."/>
            <person name="Giovannoni S.J."/>
            <person name="Lee K."/>
            <person name="Ferriera S."/>
            <person name="Johnson J."/>
            <person name="Cho J.C."/>
        </authorList>
    </citation>
    <scope>NUCLEOTIDE SEQUENCE [LARGE SCALE GENOMIC DNA]</scope>
    <source>
        <strain evidence="3">ATCC BAA-864 / HTCC2501 / KCTC 12146</strain>
    </source>
</reference>
<dbReference type="EMBL" id="CP001712">
    <property type="protein sequence ID" value="EAR15035.1"/>
    <property type="molecule type" value="Genomic_DNA"/>
</dbReference>
<dbReference type="HOGENOM" id="CLU_1585260_0_0_10"/>
<keyword evidence="1" id="KW-0732">Signal</keyword>
<dbReference type="KEGG" id="rbi:RB2501_11932"/>
<evidence type="ECO:0008006" key="4">
    <source>
        <dbReference type="Google" id="ProtNLM"/>
    </source>
</evidence>
<name>A4CMZ3_ROBBH</name>
<protein>
    <recommendedName>
        <fullName evidence="4">Lipoprotein</fullName>
    </recommendedName>
</protein>
<gene>
    <name evidence="2" type="ordered locus">RB2501_11932</name>
</gene>
<evidence type="ECO:0000313" key="2">
    <source>
        <dbReference type="EMBL" id="EAR15035.1"/>
    </source>
</evidence>
<dbReference type="OrthoDB" id="1439527at2"/>
<feature type="signal peptide" evidence="1">
    <location>
        <begin position="1"/>
        <end position="25"/>
    </location>
</feature>
<dbReference type="RefSeq" id="WP_015754356.1">
    <property type="nucleotide sequence ID" value="NC_013222.1"/>
</dbReference>
<proteinExistence type="predicted"/>
<dbReference type="PROSITE" id="PS51257">
    <property type="entry name" value="PROKAR_LIPOPROTEIN"/>
    <property type="match status" value="1"/>
</dbReference>
<feature type="chain" id="PRO_5002667673" description="Lipoprotein" evidence="1">
    <location>
        <begin position="26"/>
        <end position="168"/>
    </location>
</feature>
<sequence length="168" mass="18611">MKRGVLFFAILAGLSLMLFSSCSKPDNGELDRGTFIRFTIDETEYYFENLTTSQYTDKSNSNGTARIYPESPNAARIAPENTPITLYLPMDVSKGAHEVMQDGKPTAYKVAFAASLSGSNLDFAHEGRIIIFNVTEHYVEGTFIAHVTSSTSKEEVTLADGRFRAYLN</sequence>
<keyword evidence="3" id="KW-1185">Reference proteome</keyword>
<evidence type="ECO:0000256" key="1">
    <source>
        <dbReference type="SAM" id="SignalP"/>
    </source>
</evidence>
<evidence type="ECO:0000313" key="3">
    <source>
        <dbReference type="Proteomes" id="UP000009049"/>
    </source>
</evidence>
<organism evidence="2 3">
    <name type="scientific">Robiginitalea biformata (strain ATCC BAA-864 / DSM 15991 / KCTC 12146 / HTCC2501)</name>
    <dbReference type="NCBI Taxonomy" id="313596"/>
    <lineage>
        <taxon>Bacteria</taxon>
        <taxon>Pseudomonadati</taxon>
        <taxon>Bacteroidota</taxon>
        <taxon>Flavobacteriia</taxon>
        <taxon>Flavobacteriales</taxon>
        <taxon>Flavobacteriaceae</taxon>
        <taxon>Robiginitalea</taxon>
    </lineage>
</organism>